<dbReference type="Proteomes" id="UP001465976">
    <property type="component" value="Unassembled WGS sequence"/>
</dbReference>
<feature type="compositionally biased region" description="Low complexity" evidence="1">
    <location>
        <begin position="49"/>
        <end position="61"/>
    </location>
</feature>
<gene>
    <name evidence="3" type="primary">MAP3K8_1</name>
    <name evidence="3" type="ORF">V5O48_006040</name>
</gene>
<comment type="caution">
    <text evidence="3">The sequence shown here is derived from an EMBL/GenBank/DDBJ whole genome shotgun (WGS) entry which is preliminary data.</text>
</comment>
<feature type="domain" description="DUF6699" evidence="2">
    <location>
        <begin position="92"/>
        <end position="174"/>
    </location>
</feature>
<keyword evidence="3" id="KW-0418">Kinase</keyword>
<feature type="region of interest" description="Disordered" evidence="1">
    <location>
        <begin position="1"/>
        <end position="64"/>
    </location>
</feature>
<organism evidence="3 4">
    <name type="scientific">Marasmius crinis-equi</name>
    <dbReference type="NCBI Taxonomy" id="585013"/>
    <lineage>
        <taxon>Eukaryota</taxon>
        <taxon>Fungi</taxon>
        <taxon>Dikarya</taxon>
        <taxon>Basidiomycota</taxon>
        <taxon>Agaricomycotina</taxon>
        <taxon>Agaricomycetes</taxon>
        <taxon>Agaricomycetidae</taxon>
        <taxon>Agaricales</taxon>
        <taxon>Marasmiineae</taxon>
        <taxon>Marasmiaceae</taxon>
        <taxon>Marasmius</taxon>
    </lineage>
</organism>
<dbReference type="EMBL" id="JBAHYK010000261">
    <property type="protein sequence ID" value="KAL0575930.1"/>
    <property type="molecule type" value="Genomic_DNA"/>
</dbReference>
<sequence>MTRHDTGASTGYSPRSTSGHPTLSSPYATFPTSRTTRNNHASLSPTPPLSSRSPLGSRYSRCIPLPSQTRAPHVDLHPLLQCHPRDMAVPPLNWDLSRPRFAVERLLRRRSGHTLGPYLRELATNPALPSMTLIHPRLAWPITVHSSGGDEGVTVADVLLAISDALREKDHDGWGGIRGVEKLQYLEGKRTLVGLTKRGPDSEVWEMNTE</sequence>
<proteinExistence type="predicted"/>
<accession>A0ABR3FKZ8</accession>
<keyword evidence="3" id="KW-0808">Transferase</keyword>
<keyword evidence="4" id="KW-1185">Reference proteome</keyword>
<evidence type="ECO:0000256" key="1">
    <source>
        <dbReference type="SAM" id="MobiDB-lite"/>
    </source>
</evidence>
<evidence type="ECO:0000259" key="2">
    <source>
        <dbReference type="Pfam" id="PF20415"/>
    </source>
</evidence>
<dbReference type="GO" id="GO:0016301">
    <property type="term" value="F:kinase activity"/>
    <property type="evidence" value="ECO:0007669"/>
    <property type="project" value="UniProtKB-KW"/>
</dbReference>
<feature type="compositionally biased region" description="Polar residues" evidence="1">
    <location>
        <begin position="7"/>
        <end position="41"/>
    </location>
</feature>
<evidence type="ECO:0000313" key="4">
    <source>
        <dbReference type="Proteomes" id="UP001465976"/>
    </source>
</evidence>
<reference evidence="3 4" key="1">
    <citation type="submission" date="2024-02" db="EMBL/GenBank/DDBJ databases">
        <title>A draft genome for the cacao thread blight pathogen Marasmius crinis-equi.</title>
        <authorList>
            <person name="Cohen S.P."/>
            <person name="Baruah I.K."/>
            <person name="Amoako-Attah I."/>
            <person name="Bukari Y."/>
            <person name="Meinhardt L.W."/>
            <person name="Bailey B.A."/>
        </authorList>
    </citation>
    <scope>NUCLEOTIDE SEQUENCE [LARGE SCALE GENOMIC DNA]</scope>
    <source>
        <strain evidence="3 4">GH-76</strain>
    </source>
</reference>
<evidence type="ECO:0000313" key="3">
    <source>
        <dbReference type="EMBL" id="KAL0575930.1"/>
    </source>
</evidence>
<dbReference type="Pfam" id="PF20415">
    <property type="entry name" value="DUF6699"/>
    <property type="match status" value="1"/>
</dbReference>
<name>A0ABR3FKZ8_9AGAR</name>
<dbReference type="InterPro" id="IPR046522">
    <property type="entry name" value="DUF6699"/>
</dbReference>
<protein>
    <submittedName>
        <fullName evidence="3">Mitogen-Activated Protein Kinase Kinase Kinase 8</fullName>
    </submittedName>
</protein>